<sequence length="454" mass="50394">MANVDAKLAERLDAELEADLDPKEGRLGKVKRYLNGDHDDPYMPKGARAEYKHLAKRAITNWTPLISDTFAKGLFVDGYRPAKAAENAAPWTYWQANGLDARQAIAHRGALDYGTAYTLTLPGTVASKRIPFWRPLSPLRSAAWYRDVDDDYPELGLRRLGDTFDGTRLLEIYDKDNVYTFAKPKDSGWVLSKPEEHGMGVVPFVRFRDRLDGEAQGIIRPVINLQDRVNEIVFATLIALQYASFRQRWATGLAIPEDEDGNPIEPFQSAIDRLWVAEDDTAKFGDFAQTELSGHMSAYESTVKTLAAVSQISPNILTGDLVNLSAEALAQLQSSTQYKIGEYETIFGESWESGFRLAAHAAGDSVNSADTSAQVRWRDTEARSLAQTVDALGKMAQMLSVPVEALWEEIPGITQDDVERWKTLRESTDVLSALTADFTRQTGDVTTGPPAIEE</sequence>
<accession>A0AA49ERV9</accession>
<reference evidence="1" key="1">
    <citation type="submission" date="2023-03" db="EMBL/GenBank/DDBJ databases">
        <authorList>
            <person name="Barcik Weissman S.N."/>
            <person name="Chang S."/>
            <person name="Chen D.A."/>
            <person name="Chew B."/>
            <person name="De Jesus J.L."/>
            <person name="Han M.T."/>
            <person name="Hsu T.-Y."/>
            <person name="Rivera W."/>
            <person name="Vu T.L."/>
            <person name="Garza D.R."/>
            <person name="Stephenson J.C."/>
            <person name="Zorawik M."/>
            <person name="Reddi K."/>
            <person name="Freise A.C."/>
            <person name="Furlong K.P."/>
            <person name="Rudner A.D."/>
            <person name="Beyer A.R."/>
            <person name="Chong R.A."/>
            <person name="Edgington N.P."/>
            <person name="Garcia Costas A.M."/>
            <person name="Gibb B.P."/>
            <person name="Klyczek K.K."/>
            <person name="Swerdlow S.J."/>
            <person name="Russell D.A."/>
            <person name="Jacobs-Sera D."/>
            <person name="Hatfull G.F."/>
        </authorList>
    </citation>
    <scope>NUCLEOTIDE SEQUENCE</scope>
</reference>
<dbReference type="Proteomes" id="UP001240749">
    <property type="component" value="Segment"/>
</dbReference>
<evidence type="ECO:0000313" key="1">
    <source>
        <dbReference type="EMBL" id="WGH21352.1"/>
    </source>
</evidence>
<dbReference type="EMBL" id="OQ709216">
    <property type="protein sequence ID" value="WGH21352.1"/>
    <property type="molecule type" value="Genomic_DNA"/>
</dbReference>
<keyword evidence="2" id="KW-1185">Reference proteome</keyword>
<name>A0AA49ERV9_9CAUD</name>
<evidence type="ECO:0000313" key="2">
    <source>
        <dbReference type="Proteomes" id="UP001240749"/>
    </source>
</evidence>
<dbReference type="Pfam" id="PF05133">
    <property type="entry name" value="SPP1_portal"/>
    <property type="match status" value="1"/>
</dbReference>
<protein>
    <submittedName>
        <fullName evidence="1">Portal protein</fullName>
    </submittedName>
</protein>
<organism evidence="1 2">
    <name type="scientific">Arthrobacter phage Emotion</name>
    <dbReference type="NCBI Taxonomy" id="3038361"/>
    <lineage>
        <taxon>Viruses</taxon>
        <taxon>Duplodnaviria</taxon>
        <taxon>Heunggongvirae</taxon>
        <taxon>Uroviricota</taxon>
        <taxon>Caudoviricetes</taxon>
        <taxon>Casidaviridae</taxon>
        <taxon>Emotionvirus</taxon>
        <taxon>Emotionvirus emotion</taxon>
    </lineage>
</organism>
<proteinExistence type="predicted"/>
<dbReference type="InterPro" id="IPR021145">
    <property type="entry name" value="Portal_protein_SPP1_Gp6-like"/>
</dbReference>
<gene>
    <name evidence="1" type="primary">3</name>
    <name evidence="1" type="ORF">SEA_EMOTION_3</name>
</gene>